<dbReference type="RefSeq" id="WP_057781960.1">
    <property type="nucleotide sequence ID" value="NZ_JAGGJQ010000008.1"/>
</dbReference>
<keyword evidence="4" id="KW-1185">Reference proteome</keyword>
<accession>A0A9X0YL05</accession>
<comment type="caution">
    <text evidence="1">The sequence shown here is derived from an EMBL/GenBank/DDBJ whole genome shotgun (WGS) entry which is preliminary data.</text>
</comment>
<evidence type="ECO:0000313" key="2">
    <source>
        <dbReference type="EMBL" id="MDQ0336098.1"/>
    </source>
</evidence>
<dbReference type="Proteomes" id="UP001231587">
    <property type="component" value="Unassembled WGS sequence"/>
</dbReference>
<dbReference type="Proteomes" id="UP001138672">
    <property type="component" value="Unassembled WGS sequence"/>
</dbReference>
<gene>
    <name evidence="1" type="ORF">J2Z56_002936</name>
    <name evidence="2" type="ORF">J2Z57_002551</name>
</gene>
<reference evidence="1" key="1">
    <citation type="submission" date="2021-03" db="EMBL/GenBank/DDBJ databases">
        <title>Genomic Encyclopedia of Type Strains, Phase IV (KMG-IV): sequencing the most valuable type-strain genomes for metagenomic binning, comparative biology and taxonomic classification.</title>
        <authorList>
            <person name="Goeker M."/>
        </authorList>
    </citation>
    <scope>NUCLEOTIDE SEQUENCE</scope>
    <source>
        <strain evidence="1">DSM 15523</strain>
        <strain evidence="2 4">DSM 16476</strain>
    </source>
</reference>
<dbReference type="OrthoDB" id="713837at2"/>
<evidence type="ECO:0000313" key="4">
    <source>
        <dbReference type="Proteomes" id="UP001231587"/>
    </source>
</evidence>
<organism evidence="1 3">
    <name type="scientific">Formosa algae</name>
    <dbReference type="NCBI Taxonomy" id="225843"/>
    <lineage>
        <taxon>Bacteria</taxon>
        <taxon>Pseudomonadati</taxon>
        <taxon>Bacteroidota</taxon>
        <taxon>Flavobacteriia</taxon>
        <taxon>Flavobacteriales</taxon>
        <taxon>Flavobacteriaceae</taxon>
        <taxon>Formosa</taxon>
    </lineage>
</organism>
<evidence type="ECO:0000313" key="3">
    <source>
        <dbReference type="Proteomes" id="UP001138672"/>
    </source>
</evidence>
<dbReference type="EMBL" id="JAUSUU010000008">
    <property type="protein sequence ID" value="MDQ0336098.1"/>
    <property type="molecule type" value="Genomic_DNA"/>
</dbReference>
<evidence type="ECO:0000313" key="1">
    <source>
        <dbReference type="EMBL" id="MBP1841005.1"/>
    </source>
</evidence>
<name>A0A9X0YL05_9FLAO</name>
<proteinExistence type="predicted"/>
<dbReference type="EMBL" id="JAGGJQ010000008">
    <property type="protein sequence ID" value="MBP1841005.1"/>
    <property type="molecule type" value="Genomic_DNA"/>
</dbReference>
<sequence>MKENVKKFLKDMIPVLFGVLIALWINNWNENRKNTKYITQIKSSINKELKETNDNIIKELSFQKRLIDTLNFYKTNNKISIFDVMMKADGIHMPSIKINSWKAISGSKIELLEYEKISALASIEEQKEVLESKTELLVNFLYPNIKETGIDKKELIILMMQDIIVTEKGLQEEIQSMIID</sequence>
<dbReference type="AlphaFoldDB" id="A0A9X0YL05"/>
<protein>
    <submittedName>
        <fullName evidence="1">Site-specific recombinase XerD</fullName>
    </submittedName>
</protein>